<evidence type="ECO:0000256" key="7">
    <source>
        <dbReference type="PIRSR" id="PIRSR602401-1"/>
    </source>
</evidence>
<keyword evidence="8" id="KW-0472">Membrane</keyword>
<dbReference type="GO" id="GO:0020037">
    <property type="term" value="F:heme binding"/>
    <property type="evidence" value="ECO:0007669"/>
    <property type="project" value="InterPro"/>
</dbReference>
<keyword evidence="8" id="KW-1133">Transmembrane helix</keyword>
<dbReference type="InterPro" id="IPR036396">
    <property type="entry name" value="Cyt_P450_sf"/>
</dbReference>
<evidence type="ECO:0000256" key="2">
    <source>
        <dbReference type="ARBA" id="ARBA00010617"/>
    </source>
</evidence>
<accession>A0A8H8R4G5</accession>
<dbReference type="OrthoDB" id="3945418at2759"/>
<sequence length="434" mass="49929">MAAIIVSAIADLNKYVIAGLALLASITVYSVYHVIYNLFFSPIAGFPGSKLAATTGWVEFYYDYFKQGAYIYEIEKMHQKYGPIVRINPEELSIHDPTFYNEIYCIESKRRTDNYNHFGKGIDFDDHDAHRRRRKPLEPYFSRKGVMELEKTTLHPTVRKLEKRFQALKGTGTVVRLDYAFTAYTGDVIGQVCCEDREEFLEDPEFAPYCIVNLIPESVITWADPRSKKMIEYKQLTNRHIEIAKSQKLQGTESKNQRPSLLRYLVNSDLPESELSVERLTKEAQVLLGAGTVSTARTLDFVCYYILANKDIQAKLQNELRDIMSNYPEQIPSFVQLEKLPYLTSLIKEGLRLSFGNMHRLPRVFPDAAIQYKQWTIPPGVPMGMSAYLMHIDPTAYENPFTFDPDRWMGEPSPLLARNYVPFTRGSRNCLGMK</sequence>
<evidence type="ECO:0000256" key="6">
    <source>
        <dbReference type="ARBA" id="ARBA00023033"/>
    </source>
</evidence>
<dbReference type="InterPro" id="IPR001128">
    <property type="entry name" value="Cyt_P450"/>
</dbReference>
<dbReference type="RefSeq" id="XP_031006103.1">
    <property type="nucleotide sequence ID" value="XM_031148357.1"/>
</dbReference>
<dbReference type="GO" id="GO:0005506">
    <property type="term" value="F:iron ion binding"/>
    <property type="evidence" value="ECO:0007669"/>
    <property type="project" value="InterPro"/>
</dbReference>
<name>A0A8H8R4G5_9HELO</name>
<dbReference type="AlphaFoldDB" id="A0A8H8R4G5"/>
<reference evidence="9 10" key="1">
    <citation type="submission" date="2018-05" db="EMBL/GenBank/DDBJ databases">
        <title>Genome sequencing and assembly of the regulated plant pathogen Lachnellula willkommii and related sister species for the development of diagnostic species identification markers.</title>
        <authorList>
            <person name="Giroux E."/>
            <person name="Bilodeau G."/>
        </authorList>
    </citation>
    <scope>NUCLEOTIDE SEQUENCE [LARGE SCALE GENOMIC DNA]</scope>
    <source>
        <strain evidence="9 10">CBS 185.66</strain>
    </source>
</reference>
<evidence type="ECO:0000313" key="9">
    <source>
        <dbReference type="EMBL" id="TVY27315.1"/>
    </source>
</evidence>
<evidence type="ECO:0000256" key="5">
    <source>
        <dbReference type="ARBA" id="ARBA00023004"/>
    </source>
</evidence>
<organism evidence="9 10">
    <name type="scientific">Lachnellula hyalina</name>
    <dbReference type="NCBI Taxonomy" id="1316788"/>
    <lineage>
        <taxon>Eukaryota</taxon>
        <taxon>Fungi</taxon>
        <taxon>Dikarya</taxon>
        <taxon>Ascomycota</taxon>
        <taxon>Pezizomycotina</taxon>
        <taxon>Leotiomycetes</taxon>
        <taxon>Helotiales</taxon>
        <taxon>Lachnaceae</taxon>
        <taxon>Lachnellula</taxon>
    </lineage>
</organism>
<dbReference type="PANTHER" id="PTHR24305">
    <property type="entry name" value="CYTOCHROME P450"/>
    <property type="match status" value="1"/>
</dbReference>
<evidence type="ECO:0000256" key="3">
    <source>
        <dbReference type="ARBA" id="ARBA00022723"/>
    </source>
</evidence>
<keyword evidence="4" id="KW-0560">Oxidoreductase</keyword>
<dbReference type="CDD" id="cd11062">
    <property type="entry name" value="CYP58-like"/>
    <property type="match status" value="1"/>
</dbReference>
<comment type="cofactor">
    <cofactor evidence="1 7">
        <name>heme</name>
        <dbReference type="ChEBI" id="CHEBI:30413"/>
    </cofactor>
</comment>
<feature type="transmembrane region" description="Helical" evidence="8">
    <location>
        <begin position="12"/>
        <end position="32"/>
    </location>
</feature>
<evidence type="ECO:0000313" key="10">
    <source>
        <dbReference type="Proteomes" id="UP000431533"/>
    </source>
</evidence>
<comment type="caution">
    <text evidence="9">The sequence shown here is derived from an EMBL/GenBank/DDBJ whole genome shotgun (WGS) entry which is preliminary data.</text>
</comment>
<dbReference type="PANTHER" id="PTHR24305:SF157">
    <property type="entry name" value="N-ACETYLTRYPTOPHAN 6-HYDROXYLASE IVOC-RELATED"/>
    <property type="match status" value="1"/>
</dbReference>
<dbReference type="InterPro" id="IPR002401">
    <property type="entry name" value="Cyt_P450_E_grp-I"/>
</dbReference>
<protein>
    <submittedName>
        <fullName evidence="9">Cytochrome P450 monooxygenase</fullName>
    </submittedName>
</protein>
<gene>
    <name evidence="9" type="primary">sdnH</name>
    <name evidence="9" type="ORF">LHYA1_G003386</name>
</gene>
<dbReference type="GO" id="GO:0016705">
    <property type="term" value="F:oxidoreductase activity, acting on paired donors, with incorporation or reduction of molecular oxygen"/>
    <property type="evidence" value="ECO:0007669"/>
    <property type="project" value="InterPro"/>
</dbReference>
<proteinExistence type="inferred from homology"/>
<dbReference type="Pfam" id="PF00067">
    <property type="entry name" value="p450"/>
    <property type="match status" value="1"/>
</dbReference>
<keyword evidence="3 7" id="KW-0479">Metal-binding</keyword>
<dbReference type="Proteomes" id="UP000431533">
    <property type="component" value="Unassembled WGS sequence"/>
</dbReference>
<keyword evidence="8" id="KW-0812">Transmembrane</keyword>
<keyword evidence="6 9" id="KW-0503">Monooxygenase</keyword>
<dbReference type="GeneID" id="41983584"/>
<dbReference type="InterPro" id="IPR050121">
    <property type="entry name" value="Cytochrome_P450_monoxygenase"/>
</dbReference>
<keyword evidence="5 7" id="KW-0408">Iron</keyword>
<evidence type="ECO:0000256" key="1">
    <source>
        <dbReference type="ARBA" id="ARBA00001971"/>
    </source>
</evidence>
<dbReference type="EMBL" id="QGMH01000051">
    <property type="protein sequence ID" value="TVY27315.1"/>
    <property type="molecule type" value="Genomic_DNA"/>
</dbReference>
<feature type="binding site" description="axial binding residue" evidence="7">
    <location>
        <position position="430"/>
    </location>
    <ligand>
        <name>heme</name>
        <dbReference type="ChEBI" id="CHEBI:30413"/>
    </ligand>
    <ligandPart>
        <name>Fe</name>
        <dbReference type="ChEBI" id="CHEBI:18248"/>
    </ligandPart>
</feature>
<dbReference type="GO" id="GO:0004497">
    <property type="term" value="F:monooxygenase activity"/>
    <property type="evidence" value="ECO:0007669"/>
    <property type="project" value="UniProtKB-KW"/>
</dbReference>
<keyword evidence="10" id="KW-1185">Reference proteome</keyword>
<dbReference type="Gene3D" id="1.10.630.10">
    <property type="entry name" value="Cytochrome P450"/>
    <property type="match status" value="1"/>
</dbReference>
<dbReference type="SUPFAM" id="SSF48264">
    <property type="entry name" value="Cytochrome P450"/>
    <property type="match status" value="1"/>
</dbReference>
<evidence type="ECO:0000256" key="4">
    <source>
        <dbReference type="ARBA" id="ARBA00023002"/>
    </source>
</evidence>
<dbReference type="PRINTS" id="PR00463">
    <property type="entry name" value="EP450I"/>
</dbReference>
<evidence type="ECO:0000256" key="8">
    <source>
        <dbReference type="SAM" id="Phobius"/>
    </source>
</evidence>
<keyword evidence="7" id="KW-0349">Heme</keyword>
<comment type="similarity">
    <text evidence="2">Belongs to the cytochrome P450 family.</text>
</comment>